<keyword evidence="3" id="KW-1185">Reference proteome</keyword>
<dbReference type="InterPro" id="IPR037523">
    <property type="entry name" value="VOC_core"/>
</dbReference>
<gene>
    <name evidence="2" type="ORF">GCM10009559_47870</name>
</gene>
<dbReference type="EMBL" id="BAAAHP010000142">
    <property type="protein sequence ID" value="GAA0948268.1"/>
    <property type="molecule type" value="Genomic_DNA"/>
</dbReference>
<reference evidence="3" key="1">
    <citation type="journal article" date="2019" name="Int. J. Syst. Evol. Microbiol.">
        <title>The Global Catalogue of Microorganisms (GCM) 10K type strain sequencing project: providing services to taxonomists for standard genome sequencing and annotation.</title>
        <authorList>
            <consortium name="The Broad Institute Genomics Platform"/>
            <consortium name="The Broad Institute Genome Sequencing Center for Infectious Disease"/>
            <person name="Wu L."/>
            <person name="Ma J."/>
        </authorList>
    </citation>
    <scope>NUCLEOTIDE SEQUENCE [LARGE SCALE GENOMIC DNA]</scope>
    <source>
        <strain evidence="3">JCM 11117</strain>
    </source>
</reference>
<dbReference type="PROSITE" id="PS51819">
    <property type="entry name" value="VOC"/>
    <property type="match status" value="1"/>
</dbReference>
<dbReference type="Proteomes" id="UP001499967">
    <property type="component" value="Unassembled WGS sequence"/>
</dbReference>
<name>A0ABP4BEM7_9PSEU</name>
<dbReference type="InterPro" id="IPR029068">
    <property type="entry name" value="Glyas_Bleomycin-R_OHBP_Dase"/>
</dbReference>
<organism evidence="2 3">
    <name type="scientific">Pseudonocardia zijingensis</name>
    <dbReference type="NCBI Taxonomy" id="153376"/>
    <lineage>
        <taxon>Bacteria</taxon>
        <taxon>Bacillati</taxon>
        <taxon>Actinomycetota</taxon>
        <taxon>Actinomycetes</taxon>
        <taxon>Pseudonocardiales</taxon>
        <taxon>Pseudonocardiaceae</taxon>
        <taxon>Pseudonocardia</taxon>
    </lineage>
</organism>
<evidence type="ECO:0000313" key="3">
    <source>
        <dbReference type="Proteomes" id="UP001499967"/>
    </source>
</evidence>
<proteinExistence type="predicted"/>
<dbReference type="Pfam" id="PF00903">
    <property type="entry name" value="Glyoxalase"/>
    <property type="match status" value="1"/>
</dbReference>
<feature type="domain" description="VOC" evidence="1">
    <location>
        <begin position="4"/>
        <end position="127"/>
    </location>
</feature>
<dbReference type="RefSeq" id="WP_343943777.1">
    <property type="nucleotide sequence ID" value="NZ_BAAAHP010000142.1"/>
</dbReference>
<dbReference type="InterPro" id="IPR004360">
    <property type="entry name" value="Glyas_Fos-R_dOase_dom"/>
</dbReference>
<dbReference type="SUPFAM" id="SSF54593">
    <property type="entry name" value="Glyoxalase/Bleomycin resistance protein/Dihydroxybiphenyl dioxygenase"/>
    <property type="match status" value="1"/>
</dbReference>
<evidence type="ECO:0000259" key="1">
    <source>
        <dbReference type="PROSITE" id="PS51819"/>
    </source>
</evidence>
<protein>
    <submittedName>
        <fullName evidence="2">VOC family protein</fullName>
    </submittedName>
</protein>
<dbReference type="PANTHER" id="PTHR36503">
    <property type="entry name" value="BLR2520 PROTEIN"/>
    <property type="match status" value="1"/>
</dbReference>
<accession>A0ABP4BEM7</accession>
<dbReference type="Gene3D" id="3.10.180.10">
    <property type="entry name" value="2,3-Dihydroxybiphenyl 1,2-Dioxygenase, domain 1"/>
    <property type="match status" value="1"/>
</dbReference>
<sequence length="134" mass="14510">MATTQIFLNLPIDDQKTTKAFWTALGYSYNADFSDDHALALEIGPGINAMLLSKARFAEFATRPTSDGSSTEVILALGVESRDEVDRVADAALANGGGKATDPQDHGFMYGRSFIDPDGHHWEVVWMDLSGGQD</sequence>
<dbReference type="PANTHER" id="PTHR36503:SF2">
    <property type="entry name" value="BLR2408 PROTEIN"/>
    <property type="match status" value="1"/>
</dbReference>
<evidence type="ECO:0000313" key="2">
    <source>
        <dbReference type="EMBL" id="GAA0948268.1"/>
    </source>
</evidence>
<comment type="caution">
    <text evidence="2">The sequence shown here is derived from an EMBL/GenBank/DDBJ whole genome shotgun (WGS) entry which is preliminary data.</text>
</comment>